<proteinExistence type="predicted"/>
<comment type="caution">
    <text evidence="1">The sequence shown here is derived from an EMBL/GenBank/DDBJ whole genome shotgun (WGS) entry which is preliminary data.</text>
</comment>
<organism evidence="1">
    <name type="scientific">marine sediment metagenome</name>
    <dbReference type="NCBI Taxonomy" id="412755"/>
    <lineage>
        <taxon>unclassified sequences</taxon>
        <taxon>metagenomes</taxon>
        <taxon>ecological metagenomes</taxon>
    </lineage>
</organism>
<sequence length="84" mass="9746">MFVTKDILTERLTEYLNGKISLDDLVDWAEKMLCEEDFDKKDFELIRDILARLGLADVKEFGLSWEDCCEHLHRLGHTATVSIS</sequence>
<dbReference type="EMBL" id="BARU01043245">
    <property type="protein sequence ID" value="GAH79270.1"/>
    <property type="molecule type" value="Genomic_DNA"/>
</dbReference>
<accession>X1JCM8</accession>
<evidence type="ECO:0000313" key="1">
    <source>
        <dbReference type="EMBL" id="GAH79270.1"/>
    </source>
</evidence>
<name>X1JCM8_9ZZZZ</name>
<protein>
    <submittedName>
        <fullName evidence="1">Uncharacterized protein</fullName>
    </submittedName>
</protein>
<reference evidence="1" key="1">
    <citation type="journal article" date="2014" name="Front. Microbiol.">
        <title>High frequency of phylogenetically diverse reductive dehalogenase-homologous genes in deep subseafloor sedimentary metagenomes.</title>
        <authorList>
            <person name="Kawai M."/>
            <person name="Futagami T."/>
            <person name="Toyoda A."/>
            <person name="Takaki Y."/>
            <person name="Nishi S."/>
            <person name="Hori S."/>
            <person name="Arai W."/>
            <person name="Tsubouchi T."/>
            <person name="Morono Y."/>
            <person name="Uchiyama I."/>
            <person name="Ito T."/>
            <person name="Fujiyama A."/>
            <person name="Inagaki F."/>
            <person name="Takami H."/>
        </authorList>
    </citation>
    <scope>NUCLEOTIDE SEQUENCE</scope>
    <source>
        <strain evidence="1">Expedition CK06-06</strain>
    </source>
</reference>
<dbReference type="AlphaFoldDB" id="X1JCM8"/>
<gene>
    <name evidence="1" type="ORF">S03H2_66262</name>
</gene>